<gene>
    <name evidence="2" type="ORF">NDU88_001172</name>
</gene>
<reference evidence="2" key="1">
    <citation type="journal article" date="2022" name="bioRxiv">
        <title>Sequencing and chromosome-scale assembly of the giantPleurodeles waltlgenome.</title>
        <authorList>
            <person name="Brown T."/>
            <person name="Elewa A."/>
            <person name="Iarovenko S."/>
            <person name="Subramanian E."/>
            <person name="Araus A.J."/>
            <person name="Petzold A."/>
            <person name="Susuki M."/>
            <person name="Suzuki K.-i.T."/>
            <person name="Hayashi T."/>
            <person name="Toyoda A."/>
            <person name="Oliveira C."/>
            <person name="Osipova E."/>
            <person name="Leigh N.D."/>
            <person name="Simon A."/>
            <person name="Yun M.H."/>
        </authorList>
    </citation>
    <scope>NUCLEOTIDE SEQUENCE</scope>
    <source>
        <strain evidence="2">20211129_DDA</strain>
        <tissue evidence="2">Liver</tissue>
    </source>
</reference>
<protein>
    <submittedName>
        <fullName evidence="2">Uncharacterized protein</fullName>
    </submittedName>
</protein>
<feature type="region of interest" description="Disordered" evidence="1">
    <location>
        <begin position="1"/>
        <end position="82"/>
    </location>
</feature>
<dbReference type="Proteomes" id="UP001066276">
    <property type="component" value="Chromosome 4_1"/>
</dbReference>
<evidence type="ECO:0000313" key="3">
    <source>
        <dbReference type="Proteomes" id="UP001066276"/>
    </source>
</evidence>
<dbReference type="EMBL" id="JANPWB010000007">
    <property type="protein sequence ID" value="KAJ1169266.1"/>
    <property type="molecule type" value="Genomic_DNA"/>
</dbReference>
<evidence type="ECO:0000313" key="2">
    <source>
        <dbReference type="EMBL" id="KAJ1169266.1"/>
    </source>
</evidence>
<name>A0AAV7SZ52_PLEWA</name>
<proteinExistence type="predicted"/>
<evidence type="ECO:0000256" key="1">
    <source>
        <dbReference type="SAM" id="MobiDB-lite"/>
    </source>
</evidence>
<accession>A0AAV7SZ52</accession>
<dbReference type="AlphaFoldDB" id="A0AAV7SZ52"/>
<feature type="compositionally biased region" description="Pro residues" evidence="1">
    <location>
        <begin position="57"/>
        <end position="75"/>
    </location>
</feature>
<organism evidence="2 3">
    <name type="scientific">Pleurodeles waltl</name>
    <name type="common">Iberian ribbed newt</name>
    <dbReference type="NCBI Taxonomy" id="8319"/>
    <lineage>
        <taxon>Eukaryota</taxon>
        <taxon>Metazoa</taxon>
        <taxon>Chordata</taxon>
        <taxon>Craniata</taxon>
        <taxon>Vertebrata</taxon>
        <taxon>Euteleostomi</taxon>
        <taxon>Amphibia</taxon>
        <taxon>Batrachia</taxon>
        <taxon>Caudata</taxon>
        <taxon>Salamandroidea</taxon>
        <taxon>Salamandridae</taxon>
        <taxon>Pleurodelinae</taxon>
        <taxon>Pleurodeles</taxon>
    </lineage>
</organism>
<sequence>MSSRGPRGRTPDRWGRGQQSLTSAPRTWGGKRGGHLDLFSPSGAIPGARQAAGPASAPAPPVPPSGPVSPSPPSSPQELHSTTAARVCSVLPLERPPFCARDARVENLLFPPP</sequence>
<keyword evidence="3" id="KW-1185">Reference proteome</keyword>
<comment type="caution">
    <text evidence="2">The sequence shown here is derived from an EMBL/GenBank/DDBJ whole genome shotgun (WGS) entry which is preliminary data.</text>
</comment>